<reference evidence="1 2" key="1">
    <citation type="journal article" date="2021" name="Nat. Commun.">
        <title>Genetic determinants of endophytism in the Arabidopsis root mycobiome.</title>
        <authorList>
            <person name="Mesny F."/>
            <person name="Miyauchi S."/>
            <person name="Thiergart T."/>
            <person name="Pickel B."/>
            <person name="Atanasova L."/>
            <person name="Karlsson M."/>
            <person name="Huettel B."/>
            <person name="Barry K.W."/>
            <person name="Haridas S."/>
            <person name="Chen C."/>
            <person name="Bauer D."/>
            <person name="Andreopoulos W."/>
            <person name="Pangilinan J."/>
            <person name="LaButti K."/>
            <person name="Riley R."/>
            <person name="Lipzen A."/>
            <person name="Clum A."/>
            <person name="Drula E."/>
            <person name="Henrissat B."/>
            <person name="Kohler A."/>
            <person name="Grigoriev I.V."/>
            <person name="Martin F.M."/>
            <person name="Hacquard S."/>
        </authorList>
    </citation>
    <scope>NUCLEOTIDE SEQUENCE [LARGE SCALE GENOMIC DNA]</scope>
    <source>
        <strain evidence="1 2">MPI-CAGE-CH-0241</strain>
    </source>
</reference>
<name>A0A9P8VWR9_9HYPO</name>
<dbReference type="AlphaFoldDB" id="A0A9P8VWR9"/>
<comment type="caution">
    <text evidence="1">The sequence shown here is derived from an EMBL/GenBank/DDBJ whole genome shotgun (WGS) entry which is preliminary data.</text>
</comment>
<sequence length="313" mass="35473">MALPWLHIQRNIINNQPYPVLYENTSLFYAFQKTRRLLLEVGESSPIDTLGSSKLPGVWLKRLDDLTTIAKYRPHYNGEERWSPAPEGFTSHQLAHHLGQDHDQIMSQICGKILVPFSIAIILFADSLGGLQPTVELLARLLKPDPVAHFQSCPRLLVVLRGTPCDERVLERLITAEISCVFRKCHPESPLSESDALQMWSSRVDRLQVISDEPSEIAIAMKEISLSWKKQGSDYSAVNFHKLMQRAINWFCQGQGEAFNILDGLCIRDPVTKHAKAYLEEFLNRKARDGFDYLAIAVSCLAYHIYTLNVSGL</sequence>
<evidence type="ECO:0000313" key="1">
    <source>
        <dbReference type="EMBL" id="KAH6881120.1"/>
    </source>
</evidence>
<organism evidence="1 2">
    <name type="scientific">Thelonectria olida</name>
    <dbReference type="NCBI Taxonomy" id="1576542"/>
    <lineage>
        <taxon>Eukaryota</taxon>
        <taxon>Fungi</taxon>
        <taxon>Dikarya</taxon>
        <taxon>Ascomycota</taxon>
        <taxon>Pezizomycotina</taxon>
        <taxon>Sordariomycetes</taxon>
        <taxon>Hypocreomycetidae</taxon>
        <taxon>Hypocreales</taxon>
        <taxon>Nectriaceae</taxon>
        <taxon>Thelonectria</taxon>
    </lineage>
</organism>
<evidence type="ECO:0000313" key="2">
    <source>
        <dbReference type="Proteomes" id="UP000777438"/>
    </source>
</evidence>
<proteinExistence type="predicted"/>
<dbReference type="Proteomes" id="UP000777438">
    <property type="component" value="Unassembled WGS sequence"/>
</dbReference>
<accession>A0A9P8VWR9</accession>
<dbReference type="EMBL" id="JAGPYM010000024">
    <property type="protein sequence ID" value="KAH6881120.1"/>
    <property type="molecule type" value="Genomic_DNA"/>
</dbReference>
<gene>
    <name evidence="1" type="ORF">B0T10DRAFT_463623</name>
</gene>
<keyword evidence="2" id="KW-1185">Reference proteome</keyword>
<protein>
    <submittedName>
        <fullName evidence="1">Uncharacterized protein</fullName>
    </submittedName>
</protein>